<evidence type="ECO:0000259" key="8">
    <source>
        <dbReference type="Pfam" id="PF20936"/>
    </source>
</evidence>
<feature type="domain" description="Cyclin-D1-binding protein 1-like C-terminal" evidence="8">
    <location>
        <begin position="156"/>
        <end position="256"/>
    </location>
</feature>
<dbReference type="EMBL" id="KB201362">
    <property type="protein sequence ID" value="ESO96922.1"/>
    <property type="molecule type" value="Genomic_DNA"/>
</dbReference>
<dbReference type="PANTHER" id="PTHR15492:SF1">
    <property type="entry name" value="CYCLIN-D1-BINDING PROTEIN 1"/>
    <property type="match status" value="1"/>
</dbReference>
<dbReference type="Pfam" id="PF13324">
    <property type="entry name" value="GCIP_N"/>
    <property type="match status" value="1"/>
</dbReference>
<evidence type="ECO:0000256" key="2">
    <source>
        <dbReference type="ARBA" id="ARBA00004496"/>
    </source>
</evidence>
<dbReference type="Pfam" id="PF20936">
    <property type="entry name" value="GCIP_C"/>
    <property type="match status" value="1"/>
</dbReference>
<evidence type="ECO:0008006" key="11">
    <source>
        <dbReference type="Google" id="ProtNLM"/>
    </source>
</evidence>
<evidence type="ECO:0000256" key="5">
    <source>
        <dbReference type="ARBA" id="ARBA00023242"/>
    </source>
</evidence>
<dbReference type="CTD" id="20246505"/>
<reference evidence="9 10" key="1">
    <citation type="journal article" date="2013" name="Nature">
        <title>Insights into bilaterian evolution from three spiralian genomes.</title>
        <authorList>
            <person name="Simakov O."/>
            <person name="Marletaz F."/>
            <person name="Cho S.J."/>
            <person name="Edsinger-Gonzales E."/>
            <person name="Havlak P."/>
            <person name="Hellsten U."/>
            <person name="Kuo D.H."/>
            <person name="Larsson T."/>
            <person name="Lv J."/>
            <person name="Arendt D."/>
            <person name="Savage R."/>
            <person name="Osoegawa K."/>
            <person name="de Jong P."/>
            <person name="Grimwood J."/>
            <person name="Chapman J.A."/>
            <person name="Shapiro H."/>
            <person name="Aerts A."/>
            <person name="Otillar R.P."/>
            <person name="Terry A.Y."/>
            <person name="Boore J.L."/>
            <person name="Grigoriev I.V."/>
            <person name="Lindberg D.R."/>
            <person name="Seaver E.C."/>
            <person name="Weisblat D.A."/>
            <person name="Putnam N.H."/>
            <person name="Rokhsar D.S."/>
        </authorList>
    </citation>
    <scope>NUCLEOTIDE SEQUENCE [LARGE SCALE GENOMIC DNA]</scope>
</reference>
<dbReference type="OrthoDB" id="41588at2759"/>
<evidence type="ECO:0000256" key="3">
    <source>
        <dbReference type="ARBA" id="ARBA00008940"/>
    </source>
</evidence>
<dbReference type="Proteomes" id="UP000030746">
    <property type="component" value="Unassembled WGS sequence"/>
</dbReference>
<dbReference type="KEGG" id="lgi:LOTGIDRAFT_214465"/>
<gene>
    <name evidence="9" type="ORF">LOTGIDRAFT_214465</name>
</gene>
<dbReference type="GO" id="GO:0005737">
    <property type="term" value="C:cytoplasm"/>
    <property type="evidence" value="ECO:0007669"/>
    <property type="project" value="UniProtKB-SubCell"/>
</dbReference>
<sequence>MPFWDMLWHPIKLISMEATKLSMVYSKPPAPTQTECETLVSGIEKSILAMVSYYYSLPKSQGLTLRKELHTKVIQVVERVQNLVEIVSKYSGSERLQSTGLVWEETDDFDDLPKDNREAALFIIEQTTDLVKDALQEIEQALELGGEDDYLNDILDANEPRNNADEWSESDKTVISTGMGLIKTVKSTLKKTRDVIKTNGNCNCENNISQLDDICDYVKKLSCIVDEMTIVLYPPIVIPSVQTKVDLLDSSISSILQILKNSHVTSSGDEKWIEFLYKAKQHNLDKITEALTMNDHNL</sequence>
<accession>V4AIT1</accession>
<evidence type="ECO:0000259" key="7">
    <source>
        <dbReference type="Pfam" id="PF13324"/>
    </source>
</evidence>
<feature type="domain" description="Cyclin-D1-binding protein 1-like N-terminal" evidence="7">
    <location>
        <begin position="12"/>
        <end position="143"/>
    </location>
</feature>
<evidence type="ECO:0000256" key="1">
    <source>
        <dbReference type="ARBA" id="ARBA00004123"/>
    </source>
</evidence>
<dbReference type="OMA" id="HEATKFC"/>
<comment type="similarity">
    <text evidence="3">Belongs to the CCNDBP1 family.</text>
</comment>
<evidence type="ECO:0000256" key="4">
    <source>
        <dbReference type="ARBA" id="ARBA00022490"/>
    </source>
</evidence>
<dbReference type="Gene3D" id="1.20.1420.10">
    <property type="entry name" value="Talin, central domain"/>
    <property type="match status" value="1"/>
</dbReference>
<dbReference type="InterPro" id="IPR049317">
    <property type="entry name" value="GCIP-like_N"/>
</dbReference>
<comment type="subcellular location">
    <subcellularLocation>
        <location evidence="2">Cytoplasm</location>
    </subcellularLocation>
    <subcellularLocation>
        <location evidence="1">Nucleus</location>
    </subcellularLocation>
</comment>
<dbReference type="HOGENOM" id="CLU_067580_0_0_1"/>
<dbReference type="STRING" id="225164.V4AIT1"/>
<dbReference type="GeneID" id="20246505"/>
<keyword evidence="4" id="KW-0963">Cytoplasm</keyword>
<keyword evidence="6" id="KW-0131">Cell cycle</keyword>
<evidence type="ECO:0000313" key="10">
    <source>
        <dbReference type="Proteomes" id="UP000030746"/>
    </source>
</evidence>
<evidence type="ECO:0000256" key="6">
    <source>
        <dbReference type="ARBA" id="ARBA00023306"/>
    </source>
</evidence>
<dbReference type="PANTHER" id="PTHR15492">
    <property type="entry name" value="CYCLIN D1-BINDING PROTEIN 1"/>
    <property type="match status" value="1"/>
</dbReference>
<name>V4AIT1_LOTGI</name>
<keyword evidence="10" id="KW-1185">Reference proteome</keyword>
<dbReference type="RefSeq" id="XP_009052415.1">
    <property type="nucleotide sequence ID" value="XM_009054167.1"/>
</dbReference>
<evidence type="ECO:0000313" key="9">
    <source>
        <dbReference type="EMBL" id="ESO96922.1"/>
    </source>
</evidence>
<organism evidence="9 10">
    <name type="scientific">Lottia gigantea</name>
    <name type="common">Giant owl limpet</name>
    <dbReference type="NCBI Taxonomy" id="225164"/>
    <lineage>
        <taxon>Eukaryota</taxon>
        <taxon>Metazoa</taxon>
        <taxon>Spiralia</taxon>
        <taxon>Lophotrochozoa</taxon>
        <taxon>Mollusca</taxon>
        <taxon>Gastropoda</taxon>
        <taxon>Patellogastropoda</taxon>
        <taxon>Lottioidea</taxon>
        <taxon>Lottiidae</taxon>
        <taxon>Lottia</taxon>
    </lineage>
</organism>
<dbReference type="AlphaFoldDB" id="V4AIT1"/>
<protein>
    <recommendedName>
        <fullName evidence="11">Cyclin-D1-binding protein 1</fullName>
    </recommendedName>
</protein>
<dbReference type="InterPro" id="IPR026907">
    <property type="entry name" value="GCIP-like"/>
</dbReference>
<proteinExistence type="inferred from homology"/>
<keyword evidence="5" id="KW-0539">Nucleus</keyword>
<dbReference type="GO" id="GO:0005634">
    <property type="term" value="C:nucleus"/>
    <property type="evidence" value="ECO:0007669"/>
    <property type="project" value="UniProtKB-SubCell"/>
</dbReference>
<dbReference type="InterPro" id="IPR049318">
    <property type="entry name" value="GCIP_C"/>
</dbReference>
<dbReference type="Gene3D" id="1.20.1410.10">
    <property type="entry name" value="I/LWEQ domain"/>
    <property type="match status" value="1"/>
</dbReference>